<feature type="region of interest" description="Disordered" evidence="1">
    <location>
        <begin position="49"/>
        <end position="91"/>
    </location>
</feature>
<gene>
    <name evidence="2" type="ORF">BCR38DRAFT_451188</name>
</gene>
<dbReference type="AlphaFoldDB" id="A0A1Y2DAS9"/>
<dbReference type="RefSeq" id="XP_040710087.1">
    <property type="nucleotide sequence ID" value="XM_040861446.1"/>
</dbReference>
<dbReference type="EMBL" id="MCFJ01000023">
    <property type="protein sequence ID" value="ORY56370.1"/>
    <property type="molecule type" value="Genomic_DNA"/>
</dbReference>
<feature type="compositionally biased region" description="Basic residues" evidence="1">
    <location>
        <begin position="175"/>
        <end position="188"/>
    </location>
</feature>
<feature type="region of interest" description="Disordered" evidence="1">
    <location>
        <begin position="111"/>
        <end position="141"/>
    </location>
</feature>
<feature type="compositionally biased region" description="Basic residues" evidence="1">
    <location>
        <begin position="69"/>
        <end position="80"/>
    </location>
</feature>
<protein>
    <submittedName>
        <fullName evidence="2">Uncharacterized protein</fullName>
    </submittedName>
</protein>
<feature type="compositionally biased region" description="Basic and acidic residues" evidence="1">
    <location>
        <begin position="236"/>
        <end position="246"/>
    </location>
</feature>
<feature type="region of interest" description="Disordered" evidence="1">
    <location>
        <begin position="236"/>
        <end position="316"/>
    </location>
</feature>
<dbReference type="Proteomes" id="UP000193689">
    <property type="component" value="Unassembled WGS sequence"/>
</dbReference>
<dbReference type="InParanoid" id="A0A1Y2DAS9"/>
<keyword evidence="3" id="KW-1185">Reference proteome</keyword>
<feature type="compositionally biased region" description="Basic and acidic residues" evidence="1">
    <location>
        <begin position="253"/>
        <end position="272"/>
    </location>
</feature>
<feature type="region of interest" description="Disordered" evidence="1">
    <location>
        <begin position="166"/>
        <end position="209"/>
    </location>
</feature>
<sequence>MYRVVASIGRATWASSCADILRVHPSFHSCQLASGSILLNSSLRGSPTIAQPPNCRAGFHNKINATQLPRRKQKKERKGKGKDNSESKGKYISNDNFRALFELSPVRTLVGNSSAKKRPKPEWKTKKKDGLRSGPRLKPAKVRRRLKREMERAALCGEIIPDTQEGSIKLEGKPKPKVQYRPKHKKPKPPSMPPAEREKHEAERIERRNEKLKIQYGDKWLDAVEAIKNRALALKAERKKTNESHRTQRRRLMKEQEERDARIRDKTREAEASHGAAMRRIGKRIEKNTMLVPLDEIGPGPGMVSYRPLGKFSERT</sequence>
<reference evidence="2 3" key="1">
    <citation type="submission" date="2016-07" db="EMBL/GenBank/DDBJ databases">
        <title>Pervasive Adenine N6-methylation of Active Genes in Fungi.</title>
        <authorList>
            <consortium name="DOE Joint Genome Institute"/>
            <person name="Mondo S.J."/>
            <person name="Dannebaum R.O."/>
            <person name="Kuo R.C."/>
            <person name="Labutti K."/>
            <person name="Haridas S."/>
            <person name="Kuo A."/>
            <person name="Salamov A."/>
            <person name="Ahrendt S.R."/>
            <person name="Lipzen A."/>
            <person name="Sullivan W."/>
            <person name="Andreopoulos W.B."/>
            <person name="Clum A."/>
            <person name="Lindquist E."/>
            <person name="Daum C."/>
            <person name="Ramamoorthy G.K."/>
            <person name="Gryganskyi A."/>
            <person name="Culley D."/>
            <person name="Magnuson J.K."/>
            <person name="James T.Y."/>
            <person name="O'Malley M.A."/>
            <person name="Stajich J.E."/>
            <person name="Spatafora J.W."/>
            <person name="Visel A."/>
            <person name="Grigoriev I.V."/>
        </authorList>
    </citation>
    <scope>NUCLEOTIDE SEQUENCE [LARGE SCALE GENOMIC DNA]</scope>
    <source>
        <strain evidence="2 3">CBS 129021</strain>
    </source>
</reference>
<proteinExistence type="predicted"/>
<name>A0A1Y2DAS9_9PEZI</name>
<feature type="compositionally biased region" description="Basic and acidic residues" evidence="1">
    <location>
        <begin position="120"/>
        <end position="131"/>
    </location>
</feature>
<evidence type="ECO:0000256" key="1">
    <source>
        <dbReference type="SAM" id="MobiDB-lite"/>
    </source>
</evidence>
<organism evidence="2 3">
    <name type="scientific">Pseudomassariella vexata</name>
    <dbReference type="NCBI Taxonomy" id="1141098"/>
    <lineage>
        <taxon>Eukaryota</taxon>
        <taxon>Fungi</taxon>
        <taxon>Dikarya</taxon>
        <taxon>Ascomycota</taxon>
        <taxon>Pezizomycotina</taxon>
        <taxon>Sordariomycetes</taxon>
        <taxon>Xylariomycetidae</taxon>
        <taxon>Amphisphaeriales</taxon>
        <taxon>Pseudomassariaceae</taxon>
        <taxon>Pseudomassariella</taxon>
    </lineage>
</organism>
<accession>A0A1Y2DAS9</accession>
<comment type="caution">
    <text evidence="2">The sequence shown here is derived from an EMBL/GenBank/DDBJ whole genome shotgun (WGS) entry which is preliminary data.</text>
</comment>
<evidence type="ECO:0000313" key="2">
    <source>
        <dbReference type="EMBL" id="ORY56370.1"/>
    </source>
</evidence>
<evidence type="ECO:0000313" key="3">
    <source>
        <dbReference type="Proteomes" id="UP000193689"/>
    </source>
</evidence>
<feature type="compositionally biased region" description="Basic and acidic residues" evidence="1">
    <location>
        <begin position="195"/>
        <end position="209"/>
    </location>
</feature>
<dbReference type="GeneID" id="63777658"/>